<keyword evidence="3 11" id="KW-1134">Transmembrane beta strand</keyword>
<keyword evidence="5 11" id="KW-0812">Transmembrane</keyword>
<evidence type="ECO:0000256" key="3">
    <source>
        <dbReference type="ARBA" id="ARBA00022452"/>
    </source>
</evidence>
<evidence type="ECO:0000256" key="10">
    <source>
        <dbReference type="ARBA" id="ARBA00023237"/>
    </source>
</evidence>
<evidence type="ECO:0000256" key="2">
    <source>
        <dbReference type="ARBA" id="ARBA00022448"/>
    </source>
</evidence>
<dbReference type="STRING" id="634430.SAMN04488241_11078"/>
<feature type="domain" description="TonB-dependent receptor plug" evidence="16">
    <location>
        <begin position="78"/>
        <end position="185"/>
    </location>
</feature>
<dbReference type="InterPro" id="IPR037066">
    <property type="entry name" value="Plug_dom_sf"/>
</dbReference>
<feature type="chain" id="PRO_5011493549" evidence="14">
    <location>
        <begin position="23"/>
        <end position="963"/>
    </location>
</feature>
<reference evidence="17 18" key="1">
    <citation type="submission" date="2016-10" db="EMBL/GenBank/DDBJ databases">
        <authorList>
            <person name="de Groot N.N."/>
        </authorList>
    </citation>
    <scope>NUCLEOTIDE SEQUENCE [LARGE SCALE GENOMIC DNA]</scope>
    <source>
        <strain evidence="17 18">CGMCC 1.9113</strain>
    </source>
</reference>
<proteinExistence type="inferred from homology"/>
<dbReference type="InterPro" id="IPR036942">
    <property type="entry name" value="Beta-barrel_TonB_sf"/>
</dbReference>
<keyword evidence="7" id="KW-0406">Ion transport</keyword>
<keyword evidence="2 11" id="KW-0813">Transport</keyword>
<evidence type="ECO:0000259" key="16">
    <source>
        <dbReference type="Pfam" id="PF07715"/>
    </source>
</evidence>
<keyword evidence="10 11" id="KW-0998">Cell outer membrane</keyword>
<dbReference type="InterPro" id="IPR012910">
    <property type="entry name" value="Plug_dom"/>
</dbReference>
<dbReference type="Proteomes" id="UP000199586">
    <property type="component" value="Unassembled WGS sequence"/>
</dbReference>
<name>A0A1I5U3D9_9SPHN</name>
<comment type="similarity">
    <text evidence="11 12">Belongs to the TonB-dependent receptor family.</text>
</comment>
<dbReference type="InterPro" id="IPR039426">
    <property type="entry name" value="TonB-dep_rcpt-like"/>
</dbReference>
<dbReference type="EMBL" id="FOXP01000010">
    <property type="protein sequence ID" value="SFP89799.1"/>
    <property type="molecule type" value="Genomic_DNA"/>
</dbReference>
<evidence type="ECO:0000256" key="5">
    <source>
        <dbReference type="ARBA" id="ARBA00022692"/>
    </source>
</evidence>
<dbReference type="PROSITE" id="PS52016">
    <property type="entry name" value="TONB_DEPENDENT_REC_3"/>
    <property type="match status" value="1"/>
</dbReference>
<evidence type="ECO:0000313" key="17">
    <source>
        <dbReference type="EMBL" id="SFP89799.1"/>
    </source>
</evidence>
<dbReference type="Pfam" id="PF07715">
    <property type="entry name" value="Plug"/>
    <property type="match status" value="1"/>
</dbReference>
<sequence>MRLTAYLLSAVATAAIAVPAAAQQEVPPTAAEQQVPTQGTANAAVQSNSPNGGTAQSEAASTNAGDIIVTATRRASPLSDVPIAVSAVTQAQLQNSGANDIRQLNQLAPSLLVSSTGNESNASARIRGIGTVGDNPGLESSVATFIDGVYRSRTGVGLNELGEIERVEVLRGPQGTLFGRNASAGLINIVTRGPEFTFGGFGEATYGNYDNYRFQGGLTGPLIGDVVAFRVDGVYNKRDGFLKNITQAGGSERQVNDRDRYLVRGQLLFKTNDISFRLIGDFSRRDESCCGATYYSKFETFDPTPATNTTGANGATVNTDGAFAYADSNRILGVLNRLGAVRPTTNQFADPFDRRVAISPGRTYRNITKDYGGSGQLDWDFGGANLTSITAYREFKSGNAADTDYGNVDFSYRDTDSFRQFKTFTQELRLQGSLFDGKVDWLVGGFYSHEKLRLVDSTRFGTQYGTFAACRLVATFNPAIALQNQDASGCLSTAGRATFLNTFGTALGTAITTGLDNLSGRVAGGVRTGGVNNVGDTRSNYRQTSENFAFFTHNIVNITDQLSLTLGLRYTREEKRFRAALNNNNTVCPAQQNLLSPLLASTAVPGSAKPFIGAIITLTCTGNSTAALNGLNLRDGFKDGEFTGTAVLSYKPTERLMTYASYAKGYKAGGYNLDRSNLGTATRGNVFSSPTNADAPGLRFDAEKVDAYEIGAKYNISGQFNLNVAAFRQEFKDFQLNTFNGSVFVVQNIQGCSNNLAGADTDSVQFNGTCVGDADRRGVISQGVEVEATLSPIRDFTVSAGYTYADTFFRRNLVGNSQGAALDPALFLLPGNQMSNAPKNVVTTSFTWTPAIGSGGLRGLVYVDSRTTSDYNTGSDLAPEKIQDGFSVVNARVGIRGRDQLWAVELWAQNVFNKDYIQVAFNSPFQGAGSIANVQRFGGTANALYSAFLAEPRTYGVTLRSRF</sequence>
<keyword evidence="17" id="KW-0675">Receptor</keyword>
<evidence type="ECO:0000259" key="15">
    <source>
        <dbReference type="Pfam" id="PF00593"/>
    </source>
</evidence>
<evidence type="ECO:0000256" key="13">
    <source>
        <dbReference type="SAM" id="MobiDB-lite"/>
    </source>
</evidence>
<dbReference type="OrthoDB" id="9760333at2"/>
<feature type="signal peptide" evidence="14">
    <location>
        <begin position="1"/>
        <end position="22"/>
    </location>
</feature>
<comment type="subcellular location">
    <subcellularLocation>
        <location evidence="1 11">Cell outer membrane</location>
        <topology evidence="1 11">Multi-pass membrane protein</topology>
    </subcellularLocation>
</comment>
<dbReference type="PANTHER" id="PTHR32552:SF81">
    <property type="entry name" value="TONB-DEPENDENT OUTER MEMBRANE RECEPTOR"/>
    <property type="match status" value="1"/>
</dbReference>
<gene>
    <name evidence="17" type="ORF">SAMN04488241_11078</name>
</gene>
<dbReference type="InterPro" id="IPR000531">
    <property type="entry name" value="Beta-barrel_TonB"/>
</dbReference>
<dbReference type="Gene3D" id="2.40.170.20">
    <property type="entry name" value="TonB-dependent receptor, beta-barrel domain"/>
    <property type="match status" value="1"/>
</dbReference>
<feature type="region of interest" description="Disordered" evidence="13">
    <location>
        <begin position="28"/>
        <end position="61"/>
    </location>
</feature>
<keyword evidence="14" id="KW-0732">Signal</keyword>
<evidence type="ECO:0000256" key="6">
    <source>
        <dbReference type="ARBA" id="ARBA00023004"/>
    </source>
</evidence>
<evidence type="ECO:0000256" key="4">
    <source>
        <dbReference type="ARBA" id="ARBA00022496"/>
    </source>
</evidence>
<evidence type="ECO:0000256" key="1">
    <source>
        <dbReference type="ARBA" id="ARBA00004571"/>
    </source>
</evidence>
<keyword evidence="18" id="KW-1185">Reference proteome</keyword>
<dbReference type="PANTHER" id="PTHR32552">
    <property type="entry name" value="FERRICHROME IRON RECEPTOR-RELATED"/>
    <property type="match status" value="1"/>
</dbReference>
<protein>
    <submittedName>
        <fullName evidence="17">Outer membrane cobalamin receptor protein</fullName>
    </submittedName>
</protein>
<keyword evidence="9 11" id="KW-0472">Membrane</keyword>
<dbReference type="GO" id="GO:0009279">
    <property type="term" value="C:cell outer membrane"/>
    <property type="evidence" value="ECO:0007669"/>
    <property type="project" value="UniProtKB-SubCell"/>
</dbReference>
<dbReference type="AlphaFoldDB" id="A0A1I5U3D9"/>
<evidence type="ECO:0000313" key="18">
    <source>
        <dbReference type="Proteomes" id="UP000199586"/>
    </source>
</evidence>
<dbReference type="RefSeq" id="WP_093334050.1">
    <property type="nucleotide sequence ID" value="NZ_FOXP01000010.1"/>
</dbReference>
<evidence type="ECO:0000256" key="7">
    <source>
        <dbReference type="ARBA" id="ARBA00023065"/>
    </source>
</evidence>
<dbReference type="Gene3D" id="2.170.130.10">
    <property type="entry name" value="TonB-dependent receptor, plug domain"/>
    <property type="match status" value="1"/>
</dbReference>
<keyword evidence="4" id="KW-0410">Iron transport</keyword>
<feature type="domain" description="TonB-dependent receptor-like beta-barrel" evidence="15">
    <location>
        <begin position="366"/>
        <end position="911"/>
    </location>
</feature>
<evidence type="ECO:0000256" key="11">
    <source>
        <dbReference type="PROSITE-ProRule" id="PRU01360"/>
    </source>
</evidence>
<feature type="compositionally biased region" description="Polar residues" evidence="13">
    <location>
        <begin position="35"/>
        <end position="61"/>
    </location>
</feature>
<dbReference type="Pfam" id="PF00593">
    <property type="entry name" value="TonB_dep_Rec_b-barrel"/>
    <property type="match status" value="1"/>
</dbReference>
<dbReference type="SUPFAM" id="SSF56935">
    <property type="entry name" value="Porins"/>
    <property type="match status" value="1"/>
</dbReference>
<dbReference type="GO" id="GO:0006826">
    <property type="term" value="P:iron ion transport"/>
    <property type="evidence" value="ECO:0007669"/>
    <property type="project" value="UniProtKB-KW"/>
</dbReference>
<evidence type="ECO:0000256" key="12">
    <source>
        <dbReference type="RuleBase" id="RU003357"/>
    </source>
</evidence>
<evidence type="ECO:0000256" key="8">
    <source>
        <dbReference type="ARBA" id="ARBA00023077"/>
    </source>
</evidence>
<keyword evidence="8 12" id="KW-0798">TonB box</keyword>
<evidence type="ECO:0000256" key="14">
    <source>
        <dbReference type="SAM" id="SignalP"/>
    </source>
</evidence>
<accession>A0A1I5U3D9</accession>
<organism evidence="17 18">
    <name type="scientific">Sphingomonas rubra</name>
    <dbReference type="NCBI Taxonomy" id="634430"/>
    <lineage>
        <taxon>Bacteria</taxon>
        <taxon>Pseudomonadati</taxon>
        <taxon>Pseudomonadota</taxon>
        <taxon>Alphaproteobacteria</taxon>
        <taxon>Sphingomonadales</taxon>
        <taxon>Sphingomonadaceae</taxon>
        <taxon>Sphingomonas</taxon>
    </lineage>
</organism>
<keyword evidence="6" id="KW-0408">Iron</keyword>
<evidence type="ECO:0000256" key="9">
    <source>
        <dbReference type="ARBA" id="ARBA00023136"/>
    </source>
</evidence>